<name>A0A9Q9SD76_9BURK</name>
<evidence type="ECO:0000256" key="10">
    <source>
        <dbReference type="SAM" id="Phobius"/>
    </source>
</evidence>
<evidence type="ECO:0000256" key="5">
    <source>
        <dbReference type="ARBA" id="ARBA00022519"/>
    </source>
</evidence>
<dbReference type="Pfam" id="PF04612">
    <property type="entry name" value="T2SSM"/>
    <property type="match status" value="1"/>
</dbReference>
<dbReference type="GO" id="GO:0005886">
    <property type="term" value="C:plasma membrane"/>
    <property type="evidence" value="ECO:0007669"/>
    <property type="project" value="UniProtKB-SubCell"/>
</dbReference>
<organism evidence="11 12">
    <name type="scientific">Burkholderia arboris</name>
    <dbReference type="NCBI Taxonomy" id="488730"/>
    <lineage>
        <taxon>Bacteria</taxon>
        <taxon>Pseudomonadati</taxon>
        <taxon>Pseudomonadota</taxon>
        <taxon>Betaproteobacteria</taxon>
        <taxon>Burkholderiales</taxon>
        <taxon>Burkholderiaceae</taxon>
        <taxon>Burkholderia</taxon>
        <taxon>Burkholderia cepacia complex</taxon>
    </lineage>
</organism>
<keyword evidence="9 10" id="KW-0472">Membrane</keyword>
<protein>
    <submittedName>
        <fullName evidence="11">General secretion pathway M protein</fullName>
    </submittedName>
</protein>
<evidence type="ECO:0000256" key="6">
    <source>
        <dbReference type="ARBA" id="ARBA00022692"/>
    </source>
</evidence>
<comment type="subcellular location">
    <subcellularLocation>
        <location evidence="1">Cell inner membrane</location>
        <topology evidence="1">Single-pass membrane protein</topology>
    </subcellularLocation>
</comment>
<dbReference type="InterPro" id="IPR007690">
    <property type="entry name" value="T2SS_GspM"/>
</dbReference>
<dbReference type="GO" id="GO:0015628">
    <property type="term" value="P:protein secretion by the type II secretion system"/>
    <property type="evidence" value="ECO:0007669"/>
    <property type="project" value="InterPro"/>
</dbReference>
<comment type="caution">
    <text evidence="11">The sequence shown here is derived from an EMBL/GenBank/DDBJ whole genome shotgun (WGS) entry which is preliminary data.</text>
</comment>
<sequence length="170" mass="17843">MDARFHAARAALTQWFDGRAPRERALLASGGAVLLAALVYNVMWEPANTGRARIAANLPALQSQVAEAGGQLAEARRLRAAAAIRPPAGAALREALAASLAQAGIAKAQVAVLGEGIQVDAKGVSFAAWMDWLDRMRRTHHVRVVSGHASADGKPGVTTVSVLLQPQTVR</sequence>
<keyword evidence="5" id="KW-0997">Cell inner membrane</keyword>
<keyword evidence="3" id="KW-0813">Transport</keyword>
<evidence type="ECO:0000313" key="11">
    <source>
        <dbReference type="EMBL" id="VWB10391.1"/>
    </source>
</evidence>
<dbReference type="RefSeq" id="WP_174991295.1">
    <property type="nucleotide sequence ID" value="NZ_CABVPX010000001.1"/>
</dbReference>
<proteinExistence type="inferred from homology"/>
<comment type="similarity">
    <text evidence="2">Belongs to the GSP M family.</text>
</comment>
<keyword evidence="7" id="KW-0653">Protein transport</keyword>
<evidence type="ECO:0000256" key="9">
    <source>
        <dbReference type="ARBA" id="ARBA00023136"/>
    </source>
</evidence>
<evidence type="ECO:0000256" key="3">
    <source>
        <dbReference type="ARBA" id="ARBA00022448"/>
    </source>
</evidence>
<keyword evidence="4" id="KW-1003">Cell membrane</keyword>
<keyword evidence="6 10" id="KW-0812">Transmembrane</keyword>
<evidence type="ECO:0000256" key="4">
    <source>
        <dbReference type="ARBA" id="ARBA00022475"/>
    </source>
</evidence>
<keyword evidence="8 10" id="KW-1133">Transmembrane helix</keyword>
<dbReference type="SUPFAM" id="SSF103054">
    <property type="entry name" value="General secretion pathway protein M, EpsM"/>
    <property type="match status" value="1"/>
</dbReference>
<evidence type="ECO:0000256" key="8">
    <source>
        <dbReference type="ARBA" id="ARBA00022989"/>
    </source>
</evidence>
<feature type="transmembrane region" description="Helical" evidence="10">
    <location>
        <begin position="25"/>
        <end position="44"/>
    </location>
</feature>
<evidence type="ECO:0000256" key="7">
    <source>
        <dbReference type="ARBA" id="ARBA00022927"/>
    </source>
</evidence>
<dbReference type="Gene3D" id="3.30.1360.100">
    <property type="entry name" value="General secretion pathway protein M, EpsM"/>
    <property type="match status" value="1"/>
</dbReference>
<dbReference type="EMBL" id="CABVPX010000001">
    <property type="protein sequence ID" value="VWB10391.1"/>
    <property type="molecule type" value="Genomic_DNA"/>
</dbReference>
<gene>
    <name evidence="11" type="ORF">BAR24066_00313</name>
</gene>
<dbReference type="Proteomes" id="UP000494172">
    <property type="component" value="Unassembled WGS sequence"/>
</dbReference>
<evidence type="ECO:0000256" key="1">
    <source>
        <dbReference type="ARBA" id="ARBA00004377"/>
    </source>
</evidence>
<dbReference type="AlphaFoldDB" id="A0A9Q9SD76"/>
<dbReference type="InterPro" id="IPR023229">
    <property type="entry name" value="T2SS_M_periplasmic_sf"/>
</dbReference>
<evidence type="ECO:0000256" key="2">
    <source>
        <dbReference type="ARBA" id="ARBA00010637"/>
    </source>
</evidence>
<reference evidence="11 12" key="1">
    <citation type="submission" date="2019-09" db="EMBL/GenBank/DDBJ databases">
        <authorList>
            <person name="Depoorter E."/>
        </authorList>
    </citation>
    <scope>NUCLEOTIDE SEQUENCE [LARGE SCALE GENOMIC DNA]</scope>
    <source>
        <strain evidence="11">LMG 24066</strain>
    </source>
</reference>
<evidence type="ECO:0000313" key="12">
    <source>
        <dbReference type="Proteomes" id="UP000494172"/>
    </source>
</evidence>
<dbReference type="GO" id="GO:0015627">
    <property type="term" value="C:type II protein secretion system complex"/>
    <property type="evidence" value="ECO:0007669"/>
    <property type="project" value="InterPro"/>
</dbReference>
<accession>A0A9Q9SD76</accession>